<organism evidence="1 2">
    <name type="scientific">Ephemerocybe angulata</name>
    <dbReference type="NCBI Taxonomy" id="980116"/>
    <lineage>
        <taxon>Eukaryota</taxon>
        <taxon>Fungi</taxon>
        <taxon>Dikarya</taxon>
        <taxon>Basidiomycota</taxon>
        <taxon>Agaricomycotina</taxon>
        <taxon>Agaricomycetes</taxon>
        <taxon>Agaricomycetidae</taxon>
        <taxon>Agaricales</taxon>
        <taxon>Agaricineae</taxon>
        <taxon>Psathyrellaceae</taxon>
        <taxon>Ephemerocybe</taxon>
    </lineage>
</organism>
<evidence type="ECO:0000313" key="1">
    <source>
        <dbReference type="EMBL" id="KAF5309671.1"/>
    </source>
</evidence>
<name>A0A8H5ERJ0_9AGAR</name>
<gene>
    <name evidence="1" type="ORF">D9611_014046</name>
</gene>
<proteinExistence type="predicted"/>
<sequence>MSALAEGRLQDIAVHFASGWRSMVTNHLGISLHSDAPCKSKAPSATPVVKCSAGPFECECECELGTMLDHEAGIYSRLANRALTRRENKD</sequence>
<keyword evidence="2" id="KW-1185">Reference proteome</keyword>
<evidence type="ECO:0000313" key="2">
    <source>
        <dbReference type="Proteomes" id="UP000541558"/>
    </source>
</evidence>
<dbReference type="Proteomes" id="UP000541558">
    <property type="component" value="Unassembled WGS sequence"/>
</dbReference>
<dbReference type="AlphaFoldDB" id="A0A8H5ERJ0"/>
<protein>
    <submittedName>
        <fullName evidence="1">Uncharacterized protein</fullName>
    </submittedName>
</protein>
<reference evidence="1 2" key="1">
    <citation type="journal article" date="2020" name="ISME J.">
        <title>Uncovering the hidden diversity of litter-decomposition mechanisms in mushroom-forming fungi.</title>
        <authorList>
            <person name="Floudas D."/>
            <person name="Bentzer J."/>
            <person name="Ahren D."/>
            <person name="Johansson T."/>
            <person name="Persson P."/>
            <person name="Tunlid A."/>
        </authorList>
    </citation>
    <scope>NUCLEOTIDE SEQUENCE [LARGE SCALE GENOMIC DNA]</scope>
    <source>
        <strain evidence="1 2">CBS 175.51</strain>
    </source>
</reference>
<comment type="caution">
    <text evidence="1">The sequence shown here is derived from an EMBL/GenBank/DDBJ whole genome shotgun (WGS) entry which is preliminary data.</text>
</comment>
<accession>A0A8H5ERJ0</accession>
<dbReference type="EMBL" id="JAACJK010000234">
    <property type="protein sequence ID" value="KAF5309671.1"/>
    <property type="molecule type" value="Genomic_DNA"/>
</dbReference>